<proteinExistence type="predicted"/>
<dbReference type="SUPFAM" id="SSF52540">
    <property type="entry name" value="P-loop containing nucleoside triphosphate hydrolases"/>
    <property type="match status" value="1"/>
</dbReference>
<evidence type="ECO:0000313" key="4">
    <source>
        <dbReference type="EMBL" id="CAJ1955367.1"/>
    </source>
</evidence>
<evidence type="ECO:0008006" key="6">
    <source>
        <dbReference type="Google" id="ProtNLM"/>
    </source>
</evidence>
<accession>A0AAD2FZC6</accession>
<sequence>MKRRKYEKKPLVPLLNFGCQDFMPKMATCTLPLRNICELEPISDVVCEDGYKSLINNEAFNEFLKRYIDHFEEASKIEQPIVSLEILESWRREKNGRFVKNDEERRLWHDIGDKKARQYITKALKQISKSNSKVSDNTDRDVIEGTTSCTSEDTAATETSSQSSNLKGSSLMPVAPLASAEAEDQNRQEFRCIEINPKSKDRLYGRAQEQSNLNVLYEQSVTRMDGLSNFLVLSGEPGIGKTALAQSLQPTVVENNGFFVQAKFEQLTVDDSLAAYISVFGDFCQSILDMNDKRIQRMHVEKITNLMEYLLEDSIAVSVVPALGEVLKLASNSAKYQHSELSSIHESISGDEKDEKQKQQVPVHVSYSSARLKFCFSKILKSTVCKEYPLVVLLDDVQYASSPVAFRDFLTDLVDHREGLFFIATYRTGLGTSSLSFDQLTSALSQDAVNLHHWEVNGLTPQAVHELMADKISLELPKLDNFSSDLFYLTGGNALFLLELLRSFQDDGILKYDSGSGQWICDNHLLSHHPSMQINSLGEFYQTKIAELPQPAQETLKIASILGPSFSKKIVDKVSKHSQAADSLVMATKVGLVIKKSDGILSFRHDSIHTATYSLIPDNEKSIVALALGRRLLRKAGEKGINKYTADIISLFYRGRDELTGTSSSSDIASVATLCLQASKAAATSIGFHSSIFFVDFGIELLEHAGKWKDNYDLCLSLHNNAVDIHYGVGQFDKVEELVGEVLENAMCFEDTVQARMMKVYTLGTRKQLVEALEYGLETLTLLGDPIPAFPTNVQIGLAVARTKRRLKKKSDAALLRIPTLADKKKIEVMMALQILFLNAYFARPSLAVLICCRIIDITLKHGACAVSSVGFAGYSVVVARGGINIEEGYKFGKNALAFSQKFGGDVWECRVAAAVYGCINLWKEPLQPCLDELKKAYLLGLGSGDIEYAVLNASLYIWNIFEYMSVDQLELAIRNLFERMAVLNQERSLLSLKPAWQMCQNFLGRNHNPKYLLGEALTREDLADSVYIDNHYELRSSIGADEMVMAYHFSDYAMAEARLPCAVLLYNNVSTISAANARMYHALILLATTKKSNWRRIRKVKWLLKRFRKWSKSCPENFLGRQFLVEAELAGVQNKVEKACAKFYLAIIQFRDSRCLLYEALANERAGKFCASIGDKGKASKFLNEALKVYKYWGAVAKCEHLKSEMQTSIMCLTCNT</sequence>
<dbReference type="InterPro" id="IPR049227">
    <property type="entry name" value="DUF6824"/>
</dbReference>
<evidence type="ECO:0000256" key="1">
    <source>
        <dbReference type="SAM" id="MobiDB-lite"/>
    </source>
</evidence>
<evidence type="ECO:0000259" key="2">
    <source>
        <dbReference type="Pfam" id="PF13191"/>
    </source>
</evidence>
<reference evidence="4" key="1">
    <citation type="submission" date="2023-08" db="EMBL/GenBank/DDBJ databases">
        <authorList>
            <person name="Audoor S."/>
            <person name="Bilcke G."/>
        </authorList>
    </citation>
    <scope>NUCLEOTIDE SEQUENCE</scope>
</reference>
<dbReference type="EMBL" id="CAKOGP040001881">
    <property type="protein sequence ID" value="CAJ1955367.1"/>
    <property type="molecule type" value="Genomic_DNA"/>
</dbReference>
<dbReference type="Gene3D" id="3.40.50.300">
    <property type="entry name" value="P-loop containing nucleotide triphosphate hydrolases"/>
    <property type="match status" value="1"/>
</dbReference>
<dbReference type="InterPro" id="IPR027417">
    <property type="entry name" value="P-loop_NTPase"/>
</dbReference>
<name>A0AAD2FZC6_9STRA</name>
<organism evidence="4 5">
    <name type="scientific">Cylindrotheca closterium</name>
    <dbReference type="NCBI Taxonomy" id="2856"/>
    <lineage>
        <taxon>Eukaryota</taxon>
        <taxon>Sar</taxon>
        <taxon>Stramenopiles</taxon>
        <taxon>Ochrophyta</taxon>
        <taxon>Bacillariophyta</taxon>
        <taxon>Bacillariophyceae</taxon>
        <taxon>Bacillariophycidae</taxon>
        <taxon>Bacillariales</taxon>
        <taxon>Bacillariaceae</taxon>
        <taxon>Cylindrotheca</taxon>
    </lineage>
</organism>
<feature type="domain" description="DUF6824" evidence="3">
    <location>
        <begin position="44"/>
        <end position="125"/>
    </location>
</feature>
<comment type="caution">
    <text evidence="4">The sequence shown here is derived from an EMBL/GenBank/DDBJ whole genome shotgun (WGS) entry which is preliminary data.</text>
</comment>
<dbReference type="AlphaFoldDB" id="A0AAD2FZC6"/>
<dbReference type="InterPro" id="IPR053159">
    <property type="entry name" value="Hybrid_Histidine_Kinase"/>
</dbReference>
<dbReference type="Pfam" id="PF13191">
    <property type="entry name" value="AAA_16"/>
    <property type="match status" value="1"/>
</dbReference>
<protein>
    <recommendedName>
        <fullName evidence="6">Orc1-like AAA ATPase domain-containing protein</fullName>
    </recommendedName>
</protein>
<keyword evidence="5" id="KW-1185">Reference proteome</keyword>
<feature type="domain" description="Orc1-like AAA ATPase" evidence="2">
    <location>
        <begin position="202"/>
        <end position="418"/>
    </location>
</feature>
<dbReference type="InterPro" id="IPR041664">
    <property type="entry name" value="AAA_16"/>
</dbReference>
<dbReference type="PANTHER" id="PTHR43642:SF1">
    <property type="entry name" value="HYBRID SIGNAL TRANSDUCTION HISTIDINE KINASE G"/>
    <property type="match status" value="1"/>
</dbReference>
<dbReference type="Pfam" id="PF20710">
    <property type="entry name" value="DUF6824"/>
    <property type="match status" value="1"/>
</dbReference>
<dbReference type="Proteomes" id="UP001295423">
    <property type="component" value="Unassembled WGS sequence"/>
</dbReference>
<feature type="compositionally biased region" description="Low complexity" evidence="1">
    <location>
        <begin position="146"/>
        <end position="170"/>
    </location>
</feature>
<dbReference type="PANTHER" id="PTHR43642">
    <property type="entry name" value="HYBRID SIGNAL TRANSDUCTION HISTIDINE KINASE G"/>
    <property type="match status" value="1"/>
</dbReference>
<evidence type="ECO:0000313" key="5">
    <source>
        <dbReference type="Proteomes" id="UP001295423"/>
    </source>
</evidence>
<feature type="region of interest" description="Disordered" evidence="1">
    <location>
        <begin position="130"/>
        <end position="170"/>
    </location>
</feature>
<gene>
    <name evidence="4" type="ORF">CYCCA115_LOCUS15719</name>
</gene>
<evidence type="ECO:0000259" key="3">
    <source>
        <dbReference type="Pfam" id="PF20710"/>
    </source>
</evidence>